<proteinExistence type="predicted"/>
<comment type="caution">
    <text evidence="1">The sequence shown here is derived from an EMBL/GenBank/DDBJ whole genome shotgun (WGS) entry which is preliminary data.</text>
</comment>
<dbReference type="RefSeq" id="WP_035913583.1">
    <property type="nucleotide sequence ID" value="NZ_AVPJ01000003.1"/>
</dbReference>
<evidence type="ECO:0008006" key="3">
    <source>
        <dbReference type="Google" id="ProtNLM"/>
    </source>
</evidence>
<dbReference type="eggNOG" id="COG0464">
    <property type="taxonomic scope" value="Bacteria"/>
</dbReference>
<dbReference type="OrthoDB" id="5167319at2"/>
<dbReference type="InterPro" id="IPR027417">
    <property type="entry name" value="P-loop_NTPase"/>
</dbReference>
<sequence length="709" mass="77685">MRPTVADRLRAGGSRVIGRDDEIRLAREFLRADGTASALHVHGPGGVGKTCFLREVERVAYEADRPTVWLDCADLDGGQDGLLDALGTDDPTTLRDTLPTGSVVFIDRFEVVRTLEPWFWSDVVPSLPTDTRVIIASRHRPREIDVRLRVAGVVDVLPLRNLDRMAAADLLHSRGVPGFVDVEPIVTSTYGHPLALVIAADAYVSALHDGDGTPTPPDADPSGTIPELTLPTGDAADVHLDPAGQLLRAFVDDVEDPLHRHALNAAAHARRVDRSLLRRVLQVDSVTADDVLQWLRDRPYAELHPDGLALHDIVRDALDFDLRWRDPEAYRSLHAALRKAIGSRFQHGDDVMRQRAATDLVYLSRPHPAARLAMDFSSLGHSSMRPVRPDEHDAVLAMVTAVEGPARAAGRRAWLAAQPGSHFAIDDDEGTLIGCAALIRLDLASESERQADPVTAAAWSTIKALRPPEPGERVLYEIAVSADRSHQGTVIDVMSIESLKEWSTPGLGWVVTATTRIDEWSTVLAFVGMSEIATQPLADGRTASIWARDFGRSPFAVWSAEMAIRETDESGAVGPFAAPIAWSRSDFDTHVRQALRDLDTPHSLVSNPLTHSSLVPRETADPDRPAALREAIIDAVAVVEDDPATERAARAVDRTFVRRAPTHEAAAEVLGMPFSTYRRHLTKGIDRVIEVLWGWEIHGDRQVTRARVE</sequence>
<dbReference type="Proteomes" id="UP000030002">
    <property type="component" value="Unassembled WGS sequence"/>
</dbReference>
<evidence type="ECO:0000313" key="2">
    <source>
        <dbReference type="Proteomes" id="UP000030002"/>
    </source>
</evidence>
<organism evidence="1 2">
    <name type="scientific">Knoellia sinensis KCTC 19936</name>
    <dbReference type="NCBI Taxonomy" id="1385520"/>
    <lineage>
        <taxon>Bacteria</taxon>
        <taxon>Bacillati</taxon>
        <taxon>Actinomycetota</taxon>
        <taxon>Actinomycetes</taxon>
        <taxon>Micrococcales</taxon>
        <taxon>Intrasporangiaceae</taxon>
        <taxon>Knoellia</taxon>
    </lineage>
</organism>
<dbReference type="EMBL" id="AVPJ01000003">
    <property type="protein sequence ID" value="KGN33976.1"/>
    <property type="molecule type" value="Genomic_DNA"/>
</dbReference>
<keyword evidence="2" id="KW-1185">Reference proteome</keyword>
<gene>
    <name evidence="1" type="ORF">N802_08700</name>
</gene>
<dbReference type="STRING" id="1385520.N802_08700"/>
<reference evidence="1 2" key="1">
    <citation type="submission" date="2013-08" db="EMBL/GenBank/DDBJ databases">
        <title>The genome sequence of Knoellia sinensis.</title>
        <authorList>
            <person name="Zhu W."/>
            <person name="Wang G."/>
        </authorList>
    </citation>
    <scope>NUCLEOTIDE SEQUENCE [LARGE SCALE GENOMIC DNA]</scope>
    <source>
        <strain evidence="1 2">KCTC 19936</strain>
    </source>
</reference>
<evidence type="ECO:0000313" key="1">
    <source>
        <dbReference type="EMBL" id="KGN33976.1"/>
    </source>
</evidence>
<accession>A0A0A0JEF3</accession>
<name>A0A0A0JEF3_9MICO</name>
<dbReference type="AlphaFoldDB" id="A0A0A0JEF3"/>
<protein>
    <recommendedName>
        <fullName evidence="3">Orc1-like AAA ATPase domain-containing protein</fullName>
    </recommendedName>
</protein>
<dbReference type="SUPFAM" id="SSF52540">
    <property type="entry name" value="P-loop containing nucleoside triphosphate hydrolases"/>
    <property type="match status" value="1"/>
</dbReference>